<gene>
    <name evidence="1" type="ORF">NB646_05110</name>
</gene>
<sequence>MRKKKRKPLIETVVVICEGSSENVYLQELNRFFREHRIPLAFAPKIIGSGVYKAAVNRYRDARREMKNAEIVIWVDRDIYMNSQKKLYENKPDTVPDFLFSRMNFEDFLALHMDRKTLMRWQAVCEEHNHFSEPMCSGIYLPLYKVACFPHYRKGKLPFRINDESLSRLFANQKRRQVRFRCDFGTFLEERMLIVEQREEE</sequence>
<dbReference type="AlphaFoldDB" id="A0A9E9NUC2"/>
<name>A0A9E9NUC2_9BURK</name>
<reference evidence="1" key="1">
    <citation type="journal article" date="2022" name="Front. Microbiol.">
        <title>New perspectives on an old grouping: The genomic and phenotypic variability of Oxalobacter formigenes and the implications for calcium oxalate stone prevention.</title>
        <authorList>
            <person name="Chmiel J.A."/>
            <person name="Carr C."/>
            <person name="Stuivenberg G.A."/>
            <person name="Venema R."/>
            <person name="Chanyi R.M."/>
            <person name="Al K.F."/>
            <person name="Giguere D."/>
            <person name="Say H."/>
            <person name="Akouris P.P."/>
            <person name="Dominguez Romero S.A."/>
            <person name="Kwong A."/>
            <person name="Tai V."/>
            <person name="Koval S.F."/>
            <person name="Razvi H."/>
            <person name="Bjazevic J."/>
            <person name="Burton J.P."/>
        </authorList>
    </citation>
    <scope>NUCLEOTIDE SEQUENCE</scope>
    <source>
        <strain evidence="1">OxK</strain>
    </source>
</reference>
<dbReference type="EMBL" id="CP098251">
    <property type="protein sequence ID" value="WAV92099.1"/>
    <property type="molecule type" value="Genomic_DNA"/>
</dbReference>
<accession>A0A9E9NUC2</accession>
<protein>
    <submittedName>
        <fullName evidence="1">Uncharacterized protein</fullName>
    </submittedName>
</protein>
<organism evidence="1">
    <name type="scientific">Oxalobacter aliiformigenes</name>
    <dbReference type="NCBI Taxonomy" id="2946593"/>
    <lineage>
        <taxon>Bacteria</taxon>
        <taxon>Pseudomonadati</taxon>
        <taxon>Pseudomonadota</taxon>
        <taxon>Betaproteobacteria</taxon>
        <taxon>Burkholderiales</taxon>
        <taxon>Oxalobacteraceae</taxon>
        <taxon>Oxalobacter</taxon>
    </lineage>
</organism>
<dbReference type="RefSeq" id="WP_269316363.1">
    <property type="nucleotide sequence ID" value="NZ_CP098251.1"/>
</dbReference>
<evidence type="ECO:0000313" key="1">
    <source>
        <dbReference type="EMBL" id="WAV92099.1"/>
    </source>
</evidence>
<dbReference type="Proteomes" id="UP001164819">
    <property type="component" value="Chromosome"/>
</dbReference>
<proteinExistence type="predicted"/>